<sequence length="207" mass="22752">MAKFDVVDLDLKKVSELELSDEVFGAEPNANLFYEVAKMQQINRRRGTVAVKNTSLVSGGGKKPWKQKGTGRARQGSIRASHWVGGGKAMGPKPRDYFYRPPKKVRRGALKAALSLRAREKTLIIVSDFNLAAPKSKQAFEALTKRLKLADALVIDAKDNTNLHRSVRNLAKFDVLPPEGLNLESVLRHKHLVLTSSAAKAIEGALS</sequence>
<dbReference type="Pfam" id="PF00573">
    <property type="entry name" value="Ribosomal_L4"/>
    <property type="match status" value="1"/>
</dbReference>
<keyword evidence="8" id="KW-1185">Reference proteome</keyword>
<proteinExistence type="inferred from homology"/>
<reference evidence="7 8" key="1">
    <citation type="submission" date="2019-08" db="EMBL/GenBank/DDBJ databases">
        <title>Archangium and Cystobacter genomes.</title>
        <authorList>
            <person name="Chen I.-C.K."/>
            <person name="Wielgoss S."/>
        </authorList>
    </citation>
    <scope>NUCLEOTIDE SEQUENCE [LARGE SCALE GENOMIC DNA]</scope>
    <source>
        <strain evidence="7 8">Cbm 6</strain>
    </source>
</reference>
<dbReference type="PANTHER" id="PTHR10746">
    <property type="entry name" value="50S RIBOSOMAL PROTEIN L4"/>
    <property type="match status" value="1"/>
</dbReference>
<evidence type="ECO:0000256" key="4">
    <source>
        <dbReference type="ARBA" id="ARBA00035244"/>
    </source>
</evidence>
<name>A0ABY9WSJ6_9BACT</name>
<dbReference type="Proteomes" id="UP001611383">
    <property type="component" value="Chromosome"/>
</dbReference>
<keyword evidence="3 5" id="KW-0687">Ribonucleoprotein</keyword>
<keyword evidence="5" id="KW-0699">rRNA-binding</keyword>
<evidence type="ECO:0000256" key="2">
    <source>
        <dbReference type="ARBA" id="ARBA00022980"/>
    </source>
</evidence>
<comment type="subunit">
    <text evidence="5">Part of the 50S ribosomal subunit.</text>
</comment>
<dbReference type="Gene3D" id="3.40.1370.10">
    <property type="match status" value="1"/>
</dbReference>
<dbReference type="InterPro" id="IPR013005">
    <property type="entry name" value="Ribosomal_uL4-like"/>
</dbReference>
<gene>
    <name evidence="5 7" type="primary">rplD</name>
    <name evidence="7" type="ORF">F0U60_23510</name>
</gene>
<keyword evidence="5" id="KW-0694">RNA-binding</keyword>
<evidence type="ECO:0000256" key="5">
    <source>
        <dbReference type="HAMAP-Rule" id="MF_01328"/>
    </source>
</evidence>
<dbReference type="PANTHER" id="PTHR10746:SF6">
    <property type="entry name" value="LARGE RIBOSOMAL SUBUNIT PROTEIN UL4M"/>
    <property type="match status" value="1"/>
</dbReference>
<evidence type="ECO:0000256" key="6">
    <source>
        <dbReference type="SAM" id="MobiDB-lite"/>
    </source>
</evidence>
<evidence type="ECO:0000313" key="7">
    <source>
        <dbReference type="EMBL" id="WNG46754.1"/>
    </source>
</evidence>
<organism evidence="7 8">
    <name type="scientific">Archangium minus</name>
    <dbReference type="NCBI Taxonomy" id="83450"/>
    <lineage>
        <taxon>Bacteria</taxon>
        <taxon>Pseudomonadati</taxon>
        <taxon>Myxococcota</taxon>
        <taxon>Myxococcia</taxon>
        <taxon>Myxococcales</taxon>
        <taxon>Cystobacterineae</taxon>
        <taxon>Archangiaceae</taxon>
        <taxon>Archangium</taxon>
    </lineage>
</organism>
<accession>A0ABY9WSJ6</accession>
<dbReference type="SUPFAM" id="SSF52166">
    <property type="entry name" value="Ribosomal protein L4"/>
    <property type="match status" value="1"/>
</dbReference>
<dbReference type="NCBIfam" id="TIGR03953">
    <property type="entry name" value="rplD_bact"/>
    <property type="match status" value="1"/>
</dbReference>
<comment type="function">
    <text evidence="5">One of the primary rRNA binding proteins, this protein initially binds near the 5'-end of the 23S rRNA. It is important during the early stages of 50S assembly. It makes multiple contacts with different domains of the 23S rRNA in the assembled 50S subunit and ribosome.</text>
</comment>
<dbReference type="GO" id="GO:0005840">
    <property type="term" value="C:ribosome"/>
    <property type="evidence" value="ECO:0007669"/>
    <property type="project" value="UniProtKB-KW"/>
</dbReference>
<keyword evidence="2 5" id="KW-0689">Ribosomal protein</keyword>
<dbReference type="InterPro" id="IPR023574">
    <property type="entry name" value="Ribosomal_uL4_dom_sf"/>
</dbReference>
<comment type="function">
    <text evidence="5">Forms part of the polypeptide exit tunnel.</text>
</comment>
<protein>
    <recommendedName>
        <fullName evidence="4 5">Large ribosomal subunit protein uL4</fullName>
    </recommendedName>
</protein>
<feature type="region of interest" description="Disordered" evidence="6">
    <location>
        <begin position="56"/>
        <end position="77"/>
    </location>
</feature>
<dbReference type="EMBL" id="CP043494">
    <property type="protein sequence ID" value="WNG46754.1"/>
    <property type="molecule type" value="Genomic_DNA"/>
</dbReference>
<dbReference type="InterPro" id="IPR002136">
    <property type="entry name" value="Ribosomal_uL4"/>
</dbReference>
<comment type="similarity">
    <text evidence="1 5">Belongs to the universal ribosomal protein uL4 family.</text>
</comment>
<dbReference type="HAMAP" id="MF_01328_B">
    <property type="entry name" value="Ribosomal_uL4_B"/>
    <property type="match status" value="1"/>
</dbReference>
<evidence type="ECO:0000256" key="1">
    <source>
        <dbReference type="ARBA" id="ARBA00010528"/>
    </source>
</evidence>
<evidence type="ECO:0000313" key="8">
    <source>
        <dbReference type="Proteomes" id="UP001611383"/>
    </source>
</evidence>
<dbReference type="RefSeq" id="WP_203404236.1">
    <property type="nucleotide sequence ID" value="NZ_CP043494.1"/>
</dbReference>
<evidence type="ECO:0000256" key="3">
    <source>
        <dbReference type="ARBA" id="ARBA00023274"/>
    </source>
</evidence>